<protein>
    <submittedName>
        <fullName evidence="2">Uncharacterized protein</fullName>
    </submittedName>
</protein>
<feature type="non-terminal residue" evidence="2">
    <location>
        <position position="174"/>
    </location>
</feature>
<reference evidence="2" key="1">
    <citation type="journal article" date="2015" name="Nature">
        <title>Complex archaea that bridge the gap between prokaryotes and eukaryotes.</title>
        <authorList>
            <person name="Spang A."/>
            <person name="Saw J.H."/>
            <person name="Jorgensen S.L."/>
            <person name="Zaremba-Niedzwiedzka K."/>
            <person name="Martijn J."/>
            <person name="Lind A.E."/>
            <person name="van Eijk R."/>
            <person name="Schleper C."/>
            <person name="Guy L."/>
            <person name="Ettema T.J."/>
        </authorList>
    </citation>
    <scope>NUCLEOTIDE SEQUENCE</scope>
</reference>
<dbReference type="Pfam" id="PF13479">
    <property type="entry name" value="AAA_24"/>
    <property type="match status" value="1"/>
</dbReference>
<name>A0A0F9B9W1_9ZZZZ</name>
<gene>
    <name evidence="2" type="ORF">LCGC14_2752840</name>
</gene>
<comment type="caution">
    <text evidence="2">The sequence shown here is derived from an EMBL/GenBank/DDBJ whole genome shotgun (WGS) entry which is preliminary data.</text>
</comment>
<accession>A0A0F9B9W1</accession>
<sequence length="174" mass="19516">MADSSPVKPDPEASREEAVQVATAKKPPPFVITSQGAHSRYLKLLIYSDYGVGKTFLSGTASNVDSMRDVLLLNAESGDLTLDIPEKEDKFNFKDIDRIRVKDYHTVARVHEFLKLHCQFRESGEEDRLIALESQLKGIEITKPKHYNTVIVDSLTEVEAYCMNQLLGISDSTK</sequence>
<organism evidence="2">
    <name type="scientific">marine sediment metagenome</name>
    <dbReference type="NCBI Taxonomy" id="412755"/>
    <lineage>
        <taxon>unclassified sequences</taxon>
        <taxon>metagenomes</taxon>
        <taxon>ecological metagenomes</taxon>
    </lineage>
</organism>
<dbReference type="AlphaFoldDB" id="A0A0F9B9W1"/>
<dbReference type="EMBL" id="LAZR01050383">
    <property type="protein sequence ID" value="KKK87479.1"/>
    <property type="molecule type" value="Genomic_DNA"/>
</dbReference>
<feature type="compositionally biased region" description="Basic and acidic residues" evidence="1">
    <location>
        <begin position="9"/>
        <end position="18"/>
    </location>
</feature>
<feature type="region of interest" description="Disordered" evidence="1">
    <location>
        <begin position="1"/>
        <end position="21"/>
    </location>
</feature>
<proteinExistence type="predicted"/>
<evidence type="ECO:0000256" key="1">
    <source>
        <dbReference type="SAM" id="MobiDB-lite"/>
    </source>
</evidence>
<evidence type="ECO:0000313" key="2">
    <source>
        <dbReference type="EMBL" id="KKK87479.1"/>
    </source>
</evidence>